<dbReference type="STRING" id="927083.DB32_007860"/>
<dbReference type="PANTHER" id="PTHR10353:SF209">
    <property type="entry name" value="GALACTOLIPID GALACTOSYLTRANSFERASE SFR2, CHLOROPLASTIC"/>
    <property type="match status" value="1"/>
</dbReference>
<dbReference type="Gene3D" id="3.20.20.80">
    <property type="entry name" value="Glycosidases"/>
    <property type="match status" value="1"/>
</dbReference>
<evidence type="ECO:0000256" key="1">
    <source>
        <dbReference type="ARBA" id="ARBA00010838"/>
    </source>
</evidence>
<dbReference type="InterPro" id="IPR017853">
    <property type="entry name" value="GH"/>
</dbReference>
<dbReference type="PRINTS" id="PR00131">
    <property type="entry name" value="GLHYDRLASE1"/>
</dbReference>
<dbReference type="AlphaFoldDB" id="A0A0F6W9C3"/>
<accession>A0A0F6W9C3</accession>
<evidence type="ECO:0000313" key="6">
    <source>
        <dbReference type="Proteomes" id="UP000034883"/>
    </source>
</evidence>
<dbReference type="InterPro" id="IPR001360">
    <property type="entry name" value="Glyco_hydro_1"/>
</dbReference>
<sequence length="453" mass="50600">MSRPTIEREDASRAQRGASAITFPPRFLWGTATSSHQVEGAQTQSDWAAWEARTGRIHGGDRAGRACEWWAGRAEEDFARARTMGHSAIRLSLEWSRLEPRPGVFDEGAFDRYARLLEKARELGLTTMVGLNHFTLPYWLAVRGSWLAEDAPDRFARYADRCARRLGDLVPLWTTLNEPSVLALMGYVGTAWPPGRGNPALGMKALRAQLVAHGAAFHAVHDARPDAQVGLVINMPALDPFDPSSVRDRAVAAAQDWAFNGVVLDALAHARFRFPLALREERAPILRVSGGPALDFVGLNYYGRYRVRFDARHPGELFGRRDARDTVHTDSNDWGEIHPEGLTRQLLRLSRTFPRLPLYVTENGMFDPTDTRRPSYLVSHVRAVHDAIAQGADVRGYFVWSLLDNFEWAEGWSTPFGLLALDRATQARTARRSADVYSAICRANGVSDAMEVR</sequence>
<keyword evidence="3" id="KW-0326">Glycosidase</keyword>
<dbReference type="InterPro" id="IPR033132">
    <property type="entry name" value="GH_1_N_CS"/>
</dbReference>
<comment type="similarity">
    <text evidence="1 4">Belongs to the glycosyl hydrolase 1 family.</text>
</comment>
<protein>
    <submittedName>
        <fullName evidence="5">Beta-glucosidase</fullName>
    </submittedName>
</protein>
<dbReference type="Proteomes" id="UP000034883">
    <property type="component" value="Chromosome"/>
</dbReference>
<evidence type="ECO:0000256" key="2">
    <source>
        <dbReference type="ARBA" id="ARBA00022801"/>
    </source>
</evidence>
<dbReference type="SUPFAM" id="SSF51445">
    <property type="entry name" value="(Trans)glycosidases"/>
    <property type="match status" value="1"/>
</dbReference>
<dbReference type="EMBL" id="CP011125">
    <property type="protein sequence ID" value="AKF10711.1"/>
    <property type="molecule type" value="Genomic_DNA"/>
</dbReference>
<keyword evidence="6" id="KW-1185">Reference proteome</keyword>
<evidence type="ECO:0000256" key="4">
    <source>
        <dbReference type="RuleBase" id="RU003690"/>
    </source>
</evidence>
<dbReference type="RefSeq" id="WP_053237656.1">
    <property type="nucleotide sequence ID" value="NZ_CP011125.1"/>
</dbReference>
<evidence type="ECO:0000313" key="5">
    <source>
        <dbReference type="EMBL" id="AKF10711.1"/>
    </source>
</evidence>
<dbReference type="GO" id="GO:0005975">
    <property type="term" value="P:carbohydrate metabolic process"/>
    <property type="evidence" value="ECO:0007669"/>
    <property type="project" value="InterPro"/>
</dbReference>
<proteinExistence type="inferred from homology"/>
<dbReference type="KEGG" id="samy:DB32_007860"/>
<organism evidence="5 6">
    <name type="scientific">Sandaracinus amylolyticus</name>
    <dbReference type="NCBI Taxonomy" id="927083"/>
    <lineage>
        <taxon>Bacteria</taxon>
        <taxon>Pseudomonadati</taxon>
        <taxon>Myxococcota</taxon>
        <taxon>Polyangia</taxon>
        <taxon>Polyangiales</taxon>
        <taxon>Sandaracinaceae</taxon>
        <taxon>Sandaracinus</taxon>
    </lineage>
</organism>
<keyword evidence="2" id="KW-0378">Hydrolase</keyword>
<dbReference type="PROSITE" id="PS00653">
    <property type="entry name" value="GLYCOSYL_HYDROL_F1_2"/>
    <property type="match status" value="1"/>
</dbReference>
<dbReference type="GO" id="GO:0008422">
    <property type="term" value="F:beta-glucosidase activity"/>
    <property type="evidence" value="ECO:0007669"/>
    <property type="project" value="TreeGrafter"/>
</dbReference>
<name>A0A0F6W9C3_9BACT</name>
<dbReference type="PANTHER" id="PTHR10353">
    <property type="entry name" value="GLYCOSYL HYDROLASE"/>
    <property type="match status" value="1"/>
</dbReference>
<gene>
    <name evidence="5" type="ORF">DB32_007860</name>
</gene>
<evidence type="ECO:0000256" key="3">
    <source>
        <dbReference type="ARBA" id="ARBA00023295"/>
    </source>
</evidence>
<reference evidence="5 6" key="1">
    <citation type="submission" date="2015-03" db="EMBL/GenBank/DDBJ databases">
        <title>Genome assembly of Sandaracinus amylolyticus DSM 53668.</title>
        <authorList>
            <person name="Sharma G."/>
            <person name="Subramanian S."/>
        </authorList>
    </citation>
    <scope>NUCLEOTIDE SEQUENCE [LARGE SCALE GENOMIC DNA]</scope>
    <source>
        <strain evidence="5 6">DSM 53668</strain>
    </source>
</reference>
<dbReference type="Pfam" id="PF00232">
    <property type="entry name" value="Glyco_hydro_1"/>
    <property type="match status" value="1"/>
</dbReference>